<name>A0A7S0VCK6_9CHLO</name>
<keyword evidence="2" id="KW-0645">Protease</keyword>
<dbReference type="InterPro" id="IPR018202">
    <property type="entry name" value="Ser_caboxypep_ser_AS"/>
</dbReference>
<sequence length="571" mass="64187">MFIKLSALLGLIFISLLAGFGSVKAADTSRKFGKFEIPKANLGSFKFPSPTDKGFLDVHPDHGSKMYYNYFEAESGANRTTPIVLWLQGGPGCSSFFGMFYINGPYFVNSDLTLSKNLGSWNRIFGLLYIEQPIGVGFSKTGTKRIPSDEVEVARDLYLALQLFYKQNPEFAMRPLIIAGESYAGKYVPSISHFIVQAAMESNGSVGQLKRRRNIGKVEPPVFPFGGMAIGNGFTDAETQTMYQAEVAYSFGLIDRRQRLVAESMQYHTLDLVLSENYAQARAASDALLAYINGVSGTATLEDVRRNLGYDGWYNVDAYLNQPEVQEFLGVLDENVTWSSCAPEVDRALRHDVMRSVKKLVADIIKFHPALFYQGQFDGECGVASNDAWLDSMQWEGHSGFRNADRRFWLVNDRIAGFWKQYKSLSHVMIRNAGHMVPHDNPLLGQVLIEKWITERVQREQYQRHTSPAAEAQMIAVIDTDVGEHACCQPIPKPPPSIKEEQEVVGDGVRNGLNTEHKVVRKSKEQILERIQSSGFGSESDIKAMERFFAEIEKAAPRDEELKKMRFEEEL</sequence>
<dbReference type="PANTHER" id="PTHR11802:SF449">
    <property type="entry name" value="CARBOXYPEPTIDASE"/>
    <property type="match status" value="1"/>
</dbReference>
<dbReference type="GO" id="GO:0006508">
    <property type="term" value="P:proteolysis"/>
    <property type="evidence" value="ECO:0007669"/>
    <property type="project" value="UniProtKB-KW"/>
</dbReference>
<dbReference type="GO" id="GO:0004185">
    <property type="term" value="F:serine-type carboxypeptidase activity"/>
    <property type="evidence" value="ECO:0007669"/>
    <property type="project" value="UniProtKB-UniRule"/>
</dbReference>
<dbReference type="PANTHER" id="PTHR11802">
    <property type="entry name" value="SERINE PROTEASE FAMILY S10 SERINE CARBOXYPEPTIDASE"/>
    <property type="match status" value="1"/>
</dbReference>
<evidence type="ECO:0000256" key="1">
    <source>
        <dbReference type="ARBA" id="ARBA00009431"/>
    </source>
</evidence>
<dbReference type="InterPro" id="IPR029058">
    <property type="entry name" value="AB_hydrolase_fold"/>
</dbReference>
<dbReference type="PRINTS" id="PR00724">
    <property type="entry name" value="CRBOXYPTASEC"/>
</dbReference>
<gene>
    <name evidence="3" type="ORF">PPAR00522_LOCUS16499</name>
</gene>
<organism evidence="3">
    <name type="scientific">Polytomella parva</name>
    <dbReference type="NCBI Taxonomy" id="51329"/>
    <lineage>
        <taxon>Eukaryota</taxon>
        <taxon>Viridiplantae</taxon>
        <taxon>Chlorophyta</taxon>
        <taxon>core chlorophytes</taxon>
        <taxon>Chlorophyceae</taxon>
        <taxon>CS clade</taxon>
        <taxon>Chlamydomonadales</taxon>
        <taxon>Chlamydomonadaceae</taxon>
        <taxon>Polytomella</taxon>
    </lineage>
</organism>
<keyword evidence="2" id="KW-0121">Carboxypeptidase</keyword>
<keyword evidence="2" id="KW-0732">Signal</keyword>
<dbReference type="EC" id="3.4.16.-" evidence="2"/>
<feature type="signal peptide" evidence="2">
    <location>
        <begin position="1"/>
        <end position="25"/>
    </location>
</feature>
<dbReference type="Pfam" id="PF00450">
    <property type="entry name" value="Peptidase_S10"/>
    <property type="match status" value="1"/>
</dbReference>
<evidence type="ECO:0000313" key="3">
    <source>
        <dbReference type="EMBL" id="CAD8783231.1"/>
    </source>
</evidence>
<dbReference type="InterPro" id="IPR033124">
    <property type="entry name" value="Ser_caboxypep_his_AS"/>
</dbReference>
<accession>A0A7S0VCK6</accession>
<protein>
    <recommendedName>
        <fullName evidence="2">Carboxypeptidase</fullName>
        <ecNumber evidence="2">3.4.16.-</ecNumber>
    </recommendedName>
</protein>
<dbReference type="SUPFAM" id="SSF53474">
    <property type="entry name" value="alpha/beta-Hydrolases"/>
    <property type="match status" value="1"/>
</dbReference>
<proteinExistence type="inferred from homology"/>
<feature type="chain" id="PRO_5031606872" description="Carboxypeptidase" evidence="2">
    <location>
        <begin position="26"/>
        <end position="571"/>
    </location>
</feature>
<evidence type="ECO:0000256" key="2">
    <source>
        <dbReference type="RuleBase" id="RU361156"/>
    </source>
</evidence>
<dbReference type="InterPro" id="IPR001563">
    <property type="entry name" value="Peptidase_S10"/>
</dbReference>
<keyword evidence="2" id="KW-0378">Hydrolase</keyword>
<dbReference type="PROSITE" id="PS00560">
    <property type="entry name" value="CARBOXYPEPT_SER_HIS"/>
    <property type="match status" value="1"/>
</dbReference>
<reference evidence="3" key="1">
    <citation type="submission" date="2021-01" db="EMBL/GenBank/DDBJ databases">
        <authorList>
            <person name="Corre E."/>
            <person name="Pelletier E."/>
            <person name="Niang G."/>
            <person name="Scheremetjew M."/>
            <person name="Finn R."/>
            <person name="Kale V."/>
            <person name="Holt S."/>
            <person name="Cochrane G."/>
            <person name="Meng A."/>
            <person name="Brown T."/>
            <person name="Cohen L."/>
        </authorList>
    </citation>
    <scope>NUCLEOTIDE SEQUENCE</scope>
    <source>
        <strain evidence="3">SAG 63-3</strain>
    </source>
</reference>
<dbReference type="PROSITE" id="PS00131">
    <property type="entry name" value="CARBOXYPEPT_SER_SER"/>
    <property type="match status" value="1"/>
</dbReference>
<dbReference type="EMBL" id="HBFM01025484">
    <property type="protein sequence ID" value="CAD8783231.1"/>
    <property type="molecule type" value="Transcribed_RNA"/>
</dbReference>
<comment type="similarity">
    <text evidence="1 2">Belongs to the peptidase S10 family.</text>
</comment>
<dbReference type="AlphaFoldDB" id="A0A7S0VCK6"/>
<dbReference type="Gene3D" id="3.40.50.1820">
    <property type="entry name" value="alpha/beta hydrolase"/>
    <property type="match status" value="1"/>
</dbReference>